<dbReference type="EMBL" id="CP022129">
    <property type="protein sequence ID" value="ASF48555.1"/>
    <property type="molecule type" value="Genomic_DNA"/>
</dbReference>
<dbReference type="GO" id="GO:0005829">
    <property type="term" value="C:cytosol"/>
    <property type="evidence" value="ECO:0007669"/>
    <property type="project" value="TreeGrafter"/>
</dbReference>
<evidence type="ECO:0000313" key="4">
    <source>
        <dbReference type="EMBL" id="ASF48555.1"/>
    </source>
</evidence>
<evidence type="ECO:0000313" key="5">
    <source>
        <dbReference type="Proteomes" id="UP000197019"/>
    </source>
</evidence>
<dbReference type="OrthoDB" id="9803968at2"/>
<dbReference type="AlphaFoldDB" id="A0A1Z4C4X5"/>
<dbReference type="PROSITE" id="PS00455">
    <property type="entry name" value="AMP_BINDING"/>
    <property type="match status" value="1"/>
</dbReference>
<protein>
    <recommendedName>
        <fullName evidence="3">AMP-dependent synthetase/ligase domain-containing protein</fullName>
    </recommendedName>
</protein>
<dbReference type="InterPro" id="IPR020459">
    <property type="entry name" value="AMP-binding"/>
</dbReference>
<evidence type="ECO:0000256" key="2">
    <source>
        <dbReference type="ARBA" id="ARBA00022450"/>
    </source>
</evidence>
<dbReference type="GO" id="GO:0031177">
    <property type="term" value="F:phosphopantetheine binding"/>
    <property type="evidence" value="ECO:0007669"/>
    <property type="project" value="TreeGrafter"/>
</dbReference>
<proteinExistence type="predicted"/>
<dbReference type="InterPro" id="IPR000873">
    <property type="entry name" value="AMP-dep_synth/lig_dom"/>
</dbReference>
<dbReference type="GO" id="GO:0009366">
    <property type="term" value="C:enterobactin synthetase complex"/>
    <property type="evidence" value="ECO:0007669"/>
    <property type="project" value="TreeGrafter"/>
</dbReference>
<reference evidence="4 5" key="1">
    <citation type="submission" date="2017-06" db="EMBL/GenBank/DDBJ databases">
        <title>Genome Sequencing of the methanotroph Methylovulum psychrotolerants str. HV10-M2 isolated from a high-altitude environment.</title>
        <authorList>
            <person name="Mateos-Rivera A."/>
        </authorList>
    </citation>
    <scope>NUCLEOTIDE SEQUENCE [LARGE SCALE GENOMIC DNA]</scope>
    <source>
        <strain evidence="4 5">HV10_M2</strain>
    </source>
</reference>
<name>A0A1Z4C4X5_9GAMM</name>
<dbReference type="FunFam" id="3.40.50.980:FF:000002">
    <property type="entry name" value="Enterobactin synthetase component F"/>
    <property type="match status" value="1"/>
</dbReference>
<dbReference type="SUPFAM" id="SSF56801">
    <property type="entry name" value="Acetyl-CoA synthetase-like"/>
    <property type="match status" value="1"/>
</dbReference>
<dbReference type="NCBIfam" id="TIGR01733">
    <property type="entry name" value="AA-adenyl-dom"/>
    <property type="match status" value="1"/>
</dbReference>
<evidence type="ECO:0000259" key="3">
    <source>
        <dbReference type="Pfam" id="PF00501"/>
    </source>
</evidence>
<dbReference type="PRINTS" id="PR00154">
    <property type="entry name" value="AMPBINDING"/>
</dbReference>
<organism evidence="4 5">
    <name type="scientific">Methylovulum psychrotolerans</name>
    <dbReference type="NCBI Taxonomy" id="1704499"/>
    <lineage>
        <taxon>Bacteria</taxon>
        <taxon>Pseudomonadati</taxon>
        <taxon>Pseudomonadota</taxon>
        <taxon>Gammaproteobacteria</taxon>
        <taxon>Methylococcales</taxon>
        <taxon>Methylococcaceae</taxon>
        <taxon>Methylovulum</taxon>
    </lineage>
</organism>
<dbReference type="KEGG" id="mpsy:CEK71_22230"/>
<dbReference type="Pfam" id="PF00501">
    <property type="entry name" value="AMP-binding"/>
    <property type="match status" value="1"/>
</dbReference>
<dbReference type="PANTHER" id="PTHR45527">
    <property type="entry name" value="NONRIBOSOMAL PEPTIDE SYNTHETASE"/>
    <property type="match status" value="1"/>
</dbReference>
<feature type="domain" description="AMP-dependent synthetase/ligase" evidence="3">
    <location>
        <begin position="59"/>
        <end position="415"/>
    </location>
</feature>
<dbReference type="Proteomes" id="UP000197019">
    <property type="component" value="Chromosome"/>
</dbReference>
<sequence>MAGYLETALEHLTAALANRPACPVSQLSILPDTERRLVLEGFNATEADYPAHLCVHQLFERQAAQTPKAVALVFEGHSLSYAELNRLANRLANRLLALGMRPDERVGICAERSLEMVVGLLAILKAGGAYLPLDPAYPDGRLAYLLEDGQPVALLTQAALRARLQALPGGGLPVIVMDGLPDAAGQGGDDVNPDPQALGLTPEHLAYVIYTSGSTGQPKGVMNGHRGVVNRLCWAQQAYGLSPADRVLQKTPFSFDVSVWEFFLPLLAGAQLVIAKPHGHQDPAYLAALLVREQVSMVHFVPSMLQVFLDQADLPACPALRRVLCSGEALPHALQMRFHRQWPDVELHNLYGPTEAAVDVTAWQCRPEPDLGIVPIGYPIANTQIYILDSHQQPVPLGVAGEIHIGGIQVARGYLNRPALTAERFITDPFRIETIKIQ</sequence>
<dbReference type="FunFam" id="3.40.50.12780:FF:000012">
    <property type="entry name" value="Non-ribosomal peptide synthetase"/>
    <property type="match status" value="1"/>
</dbReference>
<keyword evidence="5" id="KW-1185">Reference proteome</keyword>
<accession>A0A1Z4C4X5</accession>
<dbReference type="InterPro" id="IPR010071">
    <property type="entry name" value="AA_adenyl_dom"/>
</dbReference>
<dbReference type="PANTHER" id="PTHR45527:SF1">
    <property type="entry name" value="FATTY ACID SYNTHASE"/>
    <property type="match status" value="1"/>
</dbReference>
<comment type="cofactor">
    <cofactor evidence="1">
        <name>pantetheine 4'-phosphate</name>
        <dbReference type="ChEBI" id="CHEBI:47942"/>
    </cofactor>
</comment>
<evidence type="ECO:0000256" key="1">
    <source>
        <dbReference type="ARBA" id="ARBA00001957"/>
    </source>
</evidence>
<gene>
    <name evidence="4" type="ORF">CEK71_22230</name>
</gene>
<dbReference type="InterPro" id="IPR020845">
    <property type="entry name" value="AMP-binding_CS"/>
</dbReference>
<dbReference type="GO" id="GO:0043041">
    <property type="term" value="P:amino acid activation for nonribosomal peptide biosynthetic process"/>
    <property type="evidence" value="ECO:0007669"/>
    <property type="project" value="TreeGrafter"/>
</dbReference>
<keyword evidence="2" id="KW-0596">Phosphopantetheine</keyword>
<dbReference type="Gene3D" id="2.30.38.10">
    <property type="entry name" value="Luciferase, Domain 3"/>
    <property type="match status" value="1"/>
</dbReference>
<dbReference type="GO" id="GO:0047527">
    <property type="term" value="F:2,3-dihydroxybenzoate-serine ligase activity"/>
    <property type="evidence" value="ECO:0007669"/>
    <property type="project" value="TreeGrafter"/>
</dbReference>
<dbReference type="GO" id="GO:0009239">
    <property type="term" value="P:enterobactin biosynthetic process"/>
    <property type="evidence" value="ECO:0007669"/>
    <property type="project" value="TreeGrafter"/>
</dbReference>
<dbReference type="Gene3D" id="3.40.50.980">
    <property type="match status" value="2"/>
</dbReference>